<gene>
    <name evidence="7" type="ORF">BJY14_006823</name>
</gene>
<dbReference type="EMBL" id="JACCBA010000001">
    <property type="protein sequence ID" value="NYD50840.1"/>
    <property type="molecule type" value="Genomic_DNA"/>
</dbReference>
<feature type="transmembrane region" description="Helical" evidence="5">
    <location>
        <begin position="459"/>
        <end position="481"/>
    </location>
</feature>
<proteinExistence type="predicted"/>
<dbReference type="Pfam" id="PF07690">
    <property type="entry name" value="MFS_1"/>
    <property type="match status" value="1"/>
</dbReference>
<dbReference type="AlphaFoldDB" id="A0A7Y9EPN1"/>
<dbReference type="GO" id="GO:0022857">
    <property type="term" value="F:transmembrane transporter activity"/>
    <property type="evidence" value="ECO:0007669"/>
    <property type="project" value="InterPro"/>
</dbReference>
<feature type="transmembrane region" description="Helical" evidence="5">
    <location>
        <begin position="92"/>
        <end position="111"/>
    </location>
</feature>
<dbReference type="InterPro" id="IPR011701">
    <property type="entry name" value="MFS"/>
</dbReference>
<dbReference type="InterPro" id="IPR036259">
    <property type="entry name" value="MFS_trans_sf"/>
</dbReference>
<keyword evidence="2 5" id="KW-0812">Transmembrane</keyword>
<feature type="transmembrane region" description="Helical" evidence="5">
    <location>
        <begin position="117"/>
        <end position="138"/>
    </location>
</feature>
<dbReference type="InterPro" id="IPR020846">
    <property type="entry name" value="MFS_dom"/>
</dbReference>
<feature type="transmembrane region" description="Helical" evidence="5">
    <location>
        <begin position="286"/>
        <end position="311"/>
    </location>
</feature>
<dbReference type="SUPFAM" id="SSF103473">
    <property type="entry name" value="MFS general substrate transporter"/>
    <property type="match status" value="2"/>
</dbReference>
<dbReference type="Gene3D" id="1.20.1250.20">
    <property type="entry name" value="MFS general substrate transporter like domains"/>
    <property type="match status" value="1"/>
</dbReference>
<feature type="transmembrane region" description="Helical" evidence="5">
    <location>
        <begin position="150"/>
        <end position="172"/>
    </location>
</feature>
<dbReference type="GO" id="GO:0005886">
    <property type="term" value="C:plasma membrane"/>
    <property type="evidence" value="ECO:0007669"/>
    <property type="project" value="UniProtKB-SubCell"/>
</dbReference>
<evidence type="ECO:0000256" key="3">
    <source>
        <dbReference type="ARBA" id="ARBA00022989"/>
    </source>
</evidence>
<dbReference type="Proteomes" id="UP000529783">
    <property type="component" value="Unassembled WGS sequence"/>
</dbReference>
<accession>A0A7Y9EPN1</accession>
<organism evidence="7 8">
    <name type="scientific">Actinomadura luteofluorescens</name>
    <dbReference type="NCBI Taxonomy" id="46163"/>
    <lineage>
        <taxon>Bacteria</taxon>
        <taxon>Bacillati</taxon>
        <taxon>Actinomycetota</taxon>
        <taxon>Actinomycetes</taxon>
        <taxon>Streptosporangiales</taxon>
        <taxon>Thermomonosporaceae</taxon>
        <taxon>Actinomadura</taxon>
    </lineage>
</organism>
<evidence type="ECO:0000256" key="5">
    <source>
        <dbReference type="SAM" id="Phobius"/>
    </source>
</evidence>
<comment type="subcellular location">
    <subcellularLocation>
        <location evidence="1">Cell membrane</location>
        <topology evidence="1">Multi-pass membrane protein</topology>
    </subcellularLocation>
</comment>
<evidence type="ECO:0000313" key="7">
    <source>
        <dbReference type="EMBL" id="NYD50840.1"/>
    </source>
</evidence>
<dbReference type="Gene3D" id="1.20.1720.10">
    <property type="entry name" value="Multidrug resistance protein D"/>
    <property type="match status" value="1"/>
</dbReference>
<dbReference type="PANTHER" id="PTHR42718">
    <property type="entry name" value="MAJOR FACILITATOR SUPERFAMILY MULTIDRUG TRANSPORTER MFSC"/>
    <property type="match status" value="1"/>
</dbReference>
<comment type="caution">
    <text evidence="7">The sequence shown here is derived from an EMBL/GenBank/DDBJ whole genome shotgun (WGS) entry which is preliminary data.</text>
</comment>
<keyword evidence="8" id="KW-1185">Reference proteome</keyword>
<feature type="transmembrane region" description="Helical" evidence="5">
    <location>
        <begin position="24"/>
        <end position="48"/>
    </location>
</feature>
<feature type="transmembrane region" description="Helical" evidence="5">
    <location>
        <begin position="184"/>
        <end position="203"/>
    </location>
</feature>
<keyword evidence="3 5" id="KW-1133">Transmembrane helix</keyword>
<feature type="transmembrane region" description="Helical" evidence="5">
    <location>
        <begin position="426"/>
        <end position="447"/>
    </location>
</feature>
<evidence type="ECO:0000256" key="1">
    <source>
        <dbReference type="ARBA" id="ARBA00004651"/>
    </source>
</evidence>
<reference evidence="7 8" key="1">
    <citation type="submission" date="2020-07" db="EMBL/GenBank/DDBJ databases">
        <title>Sequencing the genomes of 1000 actinobacteria strains.</title>
        <authorList>
            <person name="Klenk H.-P."/>
        </authorList>
    </citation>
    <scope>NUCLEOTIDE SEQUENCE [LARGE SCALE GENOMIC DNA]</scope>
    <source>
        <strain evidence="7 8">DSM 40398</strain>
    </source>
</reference>
<dbReference type="PANTHER" id="PTHR42718:SF39">
    <property type="entry name" value="ACTINORHODIN TRANSPORTER-RELATED"/>
    <property type="match status" value="1"/>
</dbReference>
<feature type="transmembrane region" description="Helical" evidence="5">
    <location>
        <begin position="317"/>
        <end position="339"/>
    </location>
</feature>
<protein>
    <submittedName>
        <fullName evidence="7">EmrB/QacA subfamily drug resistance transporter</fullName>
    </submittedName>
</protein>
<feature type="domain" description="Major facilitator superfamily (MFS) profile" evidence="6">
    <location>
        <begin position="26"/>
        <end position="486"/>
    </location>
</feature>
<feature type="transmembrane region" description="Helical" evidence="5">
    <location>
        <begin position="351"/>
        <end position="370"/>
    </location>
</feature>
<feature type="transmembrane region" description="Helical" evidence="5">
    <location>
        <begin position="247"/>
        <end position="265"/>
    </location>
</feature>
<keyword evidence="4 5" id="KW-0472">Membrane</keyword>
<feature type="transmembrane region" description="Helical" evidence="5">
    <location>
        <begin position="60"/>
        <end position="80"/>
    </location>
</feature>
<feature type="transmembrane region" description="Helical" evidence="5">
    <location>
        <begin position="215"/>
        <end position="235"/>
    </location>
</feature>
<name>A0A7Y9EPN1_9ACTN</name>
<dbReference type="RefSeq" id="WP_179847330.1">
    <property type="nucleotide sequence ID" value="NZ_JACCBA010000001.1"/>
</dbReference>
<evidence type="ECO:0000259" key="6">
    <source>
        <dbReference type="PROSITE" id="PS50850"/>
    </source>
</evidence>
<feature type="transmembrane region" description="Helical" evidence="5">
    <location>
        <begin position="382"/>
        <end position="405"/>
    </location>
</feature>
<evidence type="ECO:0000256" key="4">
    <source>
        <dbReference type="ARBA" id="ARBA00023136"/>
    </source>
</evidence>
<evidence type="ECO:0000256" key="2">
    <source>
        <dbReference type="ARBA" id="ARBA00022692"/>
    </source>
</evidence>
<dbReference type="PROSITE" id="PS50850">
    <property type="entry name" value="MFS"/>
    <property type="match status" value="1"/>
</dbReference>
<evidence type="ECO:0000313" key="8">
    <source>
        <dbReference type="Proteomes" id="UP000529783"/>
    </source>
</evidence>
<sequence>MTATLETPAPVAGTRPADGAPRRWLGLSAILAATLLNLLDSTVVNVAAPAIRADLGGSFSALQWTAAGYTLALAVALLTGGRLGDMFGRRPVLLAGAAAFTAMSAACAFAWSPESLIAARVAQGLCAAVMIPQGFGLIRDLFGAHTGKAFALFGPVIGLATILGPVVAGLLIDADLFGTGWRAIFLVNVPVGAYALIVGARALPAPSAADRSGGLDVSGMLLGGLGMSMLVYPLVQGRELGWPAWSLALLAGSFPVLALFALHQLRRARRGRTPLVRLSVFAGRAYSSGVLFVVVFFGAIAGFSLATGLFLQLGLGYTPLAASLAMSSWAAGAFAGSAFSGMTMARLGRRILHLGLLLMLAGLAALYAVFEAAGTGVGGWHLAAPLLLFGAGMGMIFVPLFDVIVADIADHEVGSGSAALESVQQLGASLGIAVLGTVFFGAVGAPVAGRFAAPAALEAAEQVTVLTAGLTAAAFLVAFLLPRRARAH</sequence>
<dbReference type="CDD" id="cd17321">
    <property type="entry name" value="MFS_MMR_MDR_like"/>
    <property type="match status" value="1"/>
</dbReference>